<evidence type="ECO:0000313" key="1">
    <source>
        <dbReference type="EMBL" id="OAT10206.1"/>
    </source>
</evidence>
<dbReference type="EMBL" id="GG657459">
    <property type="protein sequence ID" value="OAT10206.1"/>
    <property type="molecule type" value="Genomic_DNA"/>
</dbReference>
<protein>
    <submittedName>
        <fullName evidence="1">Uncharacterized protein</fullName>
    </submittedName>
</protein>
<organism evidence="1 2">
    <name type="scientific">Blastomyces gilchristii (strain SLH14081)</name>
    <name type="common">Blastomyces dermatitidis</name>
    <dbReference type="NCBI Taxonomy" id="559298"/>
    <lineage>
        <taxon>Eukaryota</taxon>
        <taxon>Fungi</taxon>
        <taxon>Dikarya</taxon>
        <taxon>Ascomycota</taxon>
        <taxon>Pezizomycotina</taxon>
        <taxon>Eurotiomycetes</taxon>
        <taxon>Eurotiomycetidae</taxon>
        <taxon>Onygenales</taxon>
        <taxon>Ajellomycetaceae</taxon>
        <taxon>Blastomyces</taxon>
    </lineage>
</organism>
<dbReference type="KEGG" id="bgh:BDBG_17329"/>
<gene>
    <name evidence="1" type="ORF">BDBG_17329</name>
</gene>
<reference evidence="2" key="1">
    <citation type="journal article" date="2015" name="PLoS Genet.">
        <title>The dynamic genome and transcriptome of the human fungal pathogen Blastomyces and close relative Emmonsia.</title>
        <authorList>
            <person name="Munoz J.F."/>
            <person name="Gauthier G.M."/>
            <person name="Desjardins C.A."/>
            <person name="Gallo J.E."/>
            <person name="Holder J."/>
            <person name="Sullivan T.D."/>
            <person name="Marty A.J."/>
            <person name="Carmen J.C."/>
            <person name="Chen Z."/>
            <person name="Ding L."/>
            <person name="Gujja S."/>
            <person name="Magrini V."/>
            <person name="Misas E."/>
            <person name="Mitreva M."/>
            <person name="Priest M."/>
            <person name="Saif S."/>
            <person name="Whiston E.A."/>
            <person name="Young S."/>
            <person name="Zeng Q."/>
            <person name="Goldman W.E."/>
            <person name="Mardis E.R."/>
            <person name="Taylor J.W."/>
            <person name="McEwen J.G."/>
            <person name="Clay O.K."/>
            <person name="Klein B.S."/>
            <person name="Cuomo C.A."/>
        </authorList>
    </citation>
    <scope>NUCLEOTIDE SEQUENCE [LARGE SCALE GENOMIC DNA]</scope>
    <source>
        <strain evidence="2">SLH14081</strain>
    </source>
</reference>
<dbReference type="Proteomes" id="UP000002038">
    <property type="component" value="Unassembled WGS sequence"/>
</dbReference>
<dbReference type="AlphaFoldDB" id="A0A179UQ31"/>
<sequence length="100" mass="11352">MYIHFRRRHTDKRTHLQLLRPNVKAIRTPRSLAGSALINVGEILLLYMAGCVTSTLQWQGENTNCDLAHLIHTHNNALQNIFNECHWGSVGPCSKATFQT</sequence>
<dbReference type="GeneID" id="42529080"/>
<dbReference type="VEuPathDB" id="FungiDB:BDBG_17329"/>
<dbReference type="RefSeq" id="XP_031579211.1">
    <property type="nucleotide sequence ID" value="XM_031725078.1"/>
</dbReference>
<keyword evidence="2" id="KW-1185">Reference proteome</keyword>
<evidence type="ECO:0000313" key="2">
    <source>
        <dbReference type="Proteomes" id="UP000002038"/>
    </source>
</evidence>
<accession>A0A179UQ31</accession>
<proteinExistence type="predicted"/>
<name>A0A179UQ31_BLAGS</name>